<keyword evidence="12" id="KW-0812">Transmembrane</keyword>
<evidence type="ECO:0000256" key="7">
    <source>
        <dbReference type="ARBA" id="ARBA00022968"/>
    </source>
</evidence>
<dbReference type="RefSeq" id="WP_073324259.1">
    <property type="nucleotide sequence ID" value="NZ_FQWD01000005.1"/>
</dbReference>
<feature type="transmembrane region" description="Helical" evidence="12">
    <location>
        <begin position="20"/>
        <end position="38"/>
    </location>
</feature>
<gene>
    <name evidence="14" type="ORF">SAMN05216361_3305</name>
</gene>
<evidence type="ECO:0000256" key="12">
    <source>
        <dbReference type="RuleBase" id="RU365103"/>
    </source>
</evidence>
<evidence type="ECO:0000256" key="1">
    <source>
        <dbReference type="ARBA" id="ARBA00004388"/>
    </source>
</evidence>
<comment type="pathway">
    <text evidence="2 12">Bacterial outer membrane biogenesis; LPS core biosynthesis.</text>
</comment>
<keyword evidence="15" id="KW-1185">Reference proteome</keyword>
<feature type="site" description="Transition state stabilizer" evidence="11">
    <location>
        <position position="224"/>
    </location>
</feature>
<dbReference type="EC" id="2.4.99.12" evidence="4 12"/>
<evidence type="ECO:0000256" key="2">
    <source>
        <dbReference type="ARBA" id="ARBA00004713"/>
    </source>
</evidence>
<feature type="active site" description="Proton acceptor" evidence="10">
    <location>
        <position position="76"/>
    </location>
</feature>
<dbReference type="Gene3D" id="3.40.50.11720">
    <property type="entry name" value="3-Deoxy-D-manno-octulosonic-acid transferase, N-terminal domain"/>
    <property type="match status" value="1"/>
</dbReference>
<dbReference type="InterPro" id="IPR007507">
    <property type="entry name" value="Glycos_transf_N"/>
</dbReference>
<dbReference type="STRING" id="634436.SAMN05216361_3305"/>
<evidence type="ECO:0000256" key="9">
    <source>
        <dbReference type="ARBA" id="ARBA00049183"/>
    </source>
</evidence>
<evidence type="ECO:0000313" key="14">
    <source>
        <dbReference type="EMBL" id="SHG91224.1"/>
    </source>
</evidence>
<proteinExistence type="inferred from homology"/>
<evidence type="ECO:0000313" key="15">
    <source>
        <dbReference type="Proteomes" id="UP000184520"/>
    </source>
</evidence>
<keyword evidence="7" id="KW-0735">Signal-anchor</keyword>
<dbReference type="NCBIfam" id="NF004388">
    <property type="entry name" value="PRK05749.1-4"/>
    <property type="match status" value="1"/>
</dbReference>
<evidence type="ECO:0000256" key="3">
    <source>
        <dbReference type="ARBA" id="ARBA00006380"/>
    </source>
</evidence>
<dbReference type="GO" id="GO:0009245">
    <property type="term" value="P:lipid A biosynthetic process"/>
    <property type="evidence" value="ECO:0007669"/>
    <property type="project" value="TreeGrafter"/>
</dbReference>
<evidence type="ECO:0000256" key="6">
    <source>
        <dbReference type="ARBA" id="ARBA00022679"/>
    </source>
</evidence>
<keyword evidence="6 12" id="KW-0808">Transferase</keyword>
<evidence type="ECO:0000256" key="8">
    <source>
        <dbReference type="ARBA" id="ARBA00031445"/>
    </source>
</evidence>
<comment type="similarity">
    <text evidence="3">Belongs to the glycosyltransferase group 1 family. Glycosyltransferase 30 subfamily.</text>
</comment>
<dbReference type="InterPro" id="IPR039901">
    <property type="entry name" value="Kdotransferase"/>
</dbReference>
<dbReference type="GO" id="GO:0005886">
    <property type="term" value="C:plasma membrane"/>
    <property type="evidence" value="ECO:0007669"/>
    <property type="project" value="UniProtKB-SubCell"/>
</dbReference>
<dbReference type="Proteomes" id="UP000184520">
    <property type="component" value="Unassembled WGS sequence"/>
</dbReference>
<feature type="site" description="Transition state stabilizer" evidence="11">
    <location>
        <position position="146"/>
    </location>
</feature>
<keyword evidence="12" id="KW-0472">Membrane</keyword>
<evidence type="ECO:0000256" key="5">
    <source>
        <dbReference type="ARBA" id="ARBA00019077"/>
    </source>
</evidence>
<dbReference type="EMBL" id="FQWD01000005">
    <property type="protein sequence ID" value="SHG91224.1"/>
    <property type="molecule type" value="Genomic_DNA"/>
</dbReference>
<accession>A0A1M5NNS0</accession>
<dbReference type="PANTHER" id="PTHR42755">
    <property type="entry name" value="3-DEOXY-MANNO-OCTULOSONATE CYTIDYLYLTRANSFERASE"/>
    <property type="match status" value="1"/>
</dbReference>
<dbReference type="Gene3D" id="3.40.50.2000">
    <property type="entry name" value="Glycogen Phosphorylase B"/>
    <property type="match status" value="1"/>
</dbReference>
<dbReference type="FunFam" id="3.40.50.2000:FF:000032">
    <property type="entry name" value="3-deoxy-D-manno-octulosonic acid transferase"/>
    <property type="match status" value="1"/>
</dbReference>
<dbReference type="InterPro" id="IPR038107">
    <property type="entry name" value="Glycos_transf_N_sf"/>
</dbReference>
<dbReference type="PANTHER" id="PTHR42755:SF1">
    <property type="entry name" value="3-DEOXY-D-MANNO-OCTULOSONIC ACID TRANSFERASE, MITOCHONDRIAL-RELATED"/>
    <property type="match status" value="1"/>
</dbReference>
<dbReference type="Pfam" id="PF04413">
    <property type="entry name" value="Glycos_transf_N"/>
    <property type="match status" value="1"/>
</dbReference>
<evidence type="ECO:0000256" key="4">
    <source>
        <dbReference type="ARBA" id="ARBA00012621"/>
    </source>
</evidence>
<name>A0A1M5NNS0_9ALTE</name>
<keyword evidence="12" id="KW-1133">Transmembrane helix</keyword>
<protein>
    <recommendedName>
        <fullName evidence="5 12">3-deoxy-D-manno-octulosonic acid transferase</fullName>
        <shortName evidence="12">Kdo transferase</shortName>
        <ecNumber evidence="4 12">2.4.99.12</ecNumber>
    </recommendedName>
    <alternativeName>
        <fullName evidence="8 12">Lipid IV(A) 3-deoxy-D-manno-octulosonic acid transferase</fullName>
    </alternativeName>
</protein>
<dbReference type="GO" id="GO:0009244">
    <property type="term" value="P:lipopolysaccharide core region biosynthetic process"/>
    <property type="evidence" value="ECO:0007669"/>
    <property type="project" value="UniProtKB-UniRule"/>
</dbReference>
<keyword evidence="12" id="KW-0448">Lipopolysaccharide biosynthesis</keyword>
<dbReference type="SUPFAM" id="SSF53756">
    <property type="entry name" value="UDP-Glycosyltransferase/glycogen phosphorylase"/>
    <property type="match status" value="1"/>
</dbReference>
<sequence length="436" mass="48518">MNNDTPTYKPTLAQEAFRWFYSLLLLMAIPFAFVNFLLKGKEQRKQSGRTRFERFGLVAPVPKKHGYLFHCVSVGEVVAASCLIKRIMQEQPDVQITVTTTTATGSARVTDMFGDTVHHFYLPYDLPVAMSAMLKRVQPRQVLITEVELWPNLIHTCWKQGIPVVVINARMTDRSSRRYKKFPILFEPLLRKLTHVCAQGDRDYTNYLFLGMEKEKLTLTQNIKFDQAAALTAAKSDFLGLANAERYILIGGSTHEPEESILLGVYKALKEANPSLLLILVPRHPDRFEAVSKLIEKAELTLVKSADNPVINDDCDVLLVNEMGRLNAAYDVADIAFVGGSIAQRGGHNALEPAAKQLPVIMGTSTHNNPEICSKLAESGGLKIVSDEAELCNQVAYWLNHTEERKQAGLAGYHTVTKNSGALDKTLVVVNSIPHS</sequence>
<reference evidence="15" key="1">
    <citation type="submission" date="2016-11" db="EMBL/GenBank/DDBJ databases">
        <authorList>
            <person name="Varghese N."/>
            <person name="Submissions S."/>
        </authorList>
    </citation>
    <scope>NUCLEOTIDE SEQUENCE [LARGE SCALE GENOMIC DNA]</scope>
    <source>
        <strain evidence="15">CGMCC 1.8995</strain>
    </source>
</reference>
<organism evidence="14 15">
    <name type="scientific">Marisediminitalea aggregata</name>
    <dbReference type="NCBI Taxonomy" id="634436"/>
    <lineage>
        <taxon>Bacteria</taxon>
        <taxon>Pseudomonadati</taxon>
        <taxon>Pseudomonadota</taxon>
        <taxon>Gammaproteobacteria</taxon>
        <taxon>Alteromonadales</taxon>
        <taxon>Alteromonadaceae</taxon>
        <taxon>Marisediminitalea</taxon>
    </lineage>
</organism>
<comment type="subcellular location">
    <subcellularLocation>
        <location evidence="1">Cell inner membrane</location>
        <topology evidence="1">Single-pass membrane protein</topology>
        <orientation evidence="1">Cytoplasmic side</orientation>
    </subcellularLocation>
    <subcellularLocation>
        <location evidence="12">Cell membrane</location>
    </subcellularLocation>
</comment>
<evidence type="ECO:0000256" key="11">
    <source>
        <dbReference type="PIRSR" id="PIRSR639901-2"/>
    </source>
</evidence>
<dbReference type="AlphaFoldDB" id="A0A1M5NNS0"/>
<dbReference type="UniPathway" id="UPA00958"/>
<evidence type="ECO:0000256" key="10">
    <source>
        <dbReference type="PIRSR" id="PIRSR639901-1"/>
    </source>
</evidence>
<dbReference type="FunFam" id="3.40.50.11720:FF:000001">
    <property type="entry name" value="3-deoxy-D-manno-octulosonic acid transferase"/>
    <property type="match status" value="1"/>
</dbReference>
<feature type="domain" description="3-deoxy-D-manno-octulosonic-acid transferase N-terminal" evidence="13">
    <location>
        <begin position="52"/>
        <end position="227"/>
    </location>
</feature>
<dbReference type="OrthoDB" id="9789797at2"/>
<comment type="catalytic activity">
    <reaction evidence="9 12">
        <text>lipid IVA (E. coli) + CMP-3-deoxy-beta-D-manno-octulosonate = alpha-Kdo-(2-&gt;6)-lipid IVA (E. coli) + CMP + H(+)</text>
        <dbReference type="Rhea" id="RHEA:28066"/>
        <dbReference type="ChEBI" id="CHEBI:15378"/>
        <dbReference type="ChEBI" id="CHEBI:58603"/>
        <dbReference type="ChEBI" id="CHEBI:60364"/>
        <dbReference type="ChEBI" id="CHEBI:60377"/>
        <dbReference type="ChEBI" id="CHEBI:85987"/>
        <dbReference type="EC" id="2.4.99.12"/>
    </reaction>
</comment>
<comment type="function">
    <text evidence="12">Involved in lipopolysaccharide (LPS) biosynthesis. Catalyzes the transfer of 3-deoxy-D-manno-octulosonate (Kdo) residue(s) from CMP-Kdo to lipid IV(A), the tetraacyldisaccharide-1,4'-bisphosphate precursor of lipid A.</text>
</comment>
<keyword evidence="12" id="KW-1003">Cell membrane</keyword>
<evidence type="ECO:0000259" key="13">
    <source>
        <dbReference type="Pfam" id="PF04413"/>
    </source>
</evidence>
<dbReference type="GO" id="GO:0043842">
    <property type="term" value="F:Kdo transferase activity"/>
    <property type="evidence" value="ECO:0007669"/>
    <property type="project" value="UniProtKB-EC"/>
</dbReference>